<dbReference type="Gene3D" id="3.40.50.11260">
    <property type="match status" value="1"/>
</dbReference>
<dbReference type="FunFam" id="3.40.50.11260:FF:000001">
    <property type="entry name" value="Heat shock protein 90 alpha"/>
    <property type="match status" value="1"/>
</dbReference>
<keyword evidence="7" id="KW-0175">Coiled coil</keyword>
<dbReference type="InterPro" id="IPR019805">
    <property type="entry name" value="Heat_shock_protein_90_CS"/>
</dbReference>
<feature type="compositionally biased region" description="Acidic residues" evidence="8">
    <location>
        <begin position="989"/>
        <end position="999"/>
    </location>
</feature>
<dbReference type="InterPro" id="IPR001404">
    <property type="entry name" value="Hsp90_fam"/>
</dbReference>
<feature type="region of interest" description="Disordered" evidence="8">
    <location>
        <begin position="1442"/>
        <end position="1472"/>
    </location>
</feature>
<dbReference type="InterPro" id="IPR003594">
    <property type="entry name" value="HATPase_dom"/>
</dbReference>
<feature type="compositionally biased region" description="Polar residues" evidence="8">
    <location>
        <begin position="1455"/>
        <end position="1472"/>
    </location>
</feature>
<dbReference type="SUPFAM" id="SSF54211">
    <property type="entry name" value="Ribosomal protein S5 domain 2-like"/>
    <property type="match status" value="1"/>
</dbReference>
<dbReference type="FunFam" id="1.20.120.790:FF:000001">
    <property type="entry name" value="Heat shock protein 90 alpha"/>
    <property type="match status" value="1"/>
</dbReference>
<name>A0A8H6VYL8_9AGAR</name>
<dbReference type="InterPro" id="IPR036890">
    <property type="entry name" value="HATPase_C_sf"/>
</dbReference>
<evidence type="ECO:0000256" key="2">
    <source>
        <dbReference type="ARBA" id="ARBA00008239"/>
    </source>
</evidence>
<dbReference type="SMART" id="SM00387">
    <property type="entry name" value="HATPase_c"/>
    <property type="match status" value="1"/>
</dbReference>
<sequence length="1472" mass="167314">MTTDSPTTRLRRHVCTLLESPGSTSSIDDVVTEFPVEVGPELDEDLHRLFDELADPSSLHHIQVFLSVLYDLHSITRIHSWFEVLLRPALREPKLPVLAVDQAKQLVGISLSEIPEFRSQLLALYLHGFNAASSDDILEWAEMDNVRRDKLSTWKTNLEDILLNYGKDHPLQLLDGLNEHFASPSARLQLLILINLFISVPSFPSTAIDMATHPLFESLLYCLTFDKSSTACTMGLTILVKLLPIFAVNACDALKSLLPQLLSILARVLCWRERPPSPSPHSPEEETPPDADLELNDVEDTSIQLVIRDDISWTVLDQSFEGAASVPSPRQYYTLLYYLFPCNVLRFLRKPVTYLTQHELPSPYTVDWNAALDEQKVRSKSETLLRTHTTHPLIIWRDATEEISKPDFWAEYDVAQIVTEAMMLDVRNTALGLRARYATGTQSTGNGEEDSIPPQAETETQSISLANMIATSIALKSNLDVDVTSATEQWPQGLFDRSDERTPSPTDGQLPPHISQVISVLQREILMLRSELNFELWLARENVKHVGRLYNARILSRDAEVERQGLYNSLRKYRKQVAALESELLNNKANATSTKEKYVDYNRELQDRLQTLKEEKKSRTSEITELRRADVEKTALLDAQQKLLADANQQLALLQIQKKESQHKIDRLRDYERQIEQHVKVQRVFDASFAQFQQREDELEALKVERQRMDLRLRSYQATESNIDESMRALRRQVQTLEAQLKQEKAKLESCFLPTPTTPLSSLPHSSHFTSSTMAAAESFGFQAEISQLLDLIINTFYSNKEIFLRELISNASDALDKIRYASLTDPSVLDTEKDLSISIIPNKEEKLLIIRDTGIGQTKADLVNNLGTIAKSGTKGFMEALSSGADISMIGQFGVGFYSAYLVAERVQVISKHNDDEQYIWESAAGGTFTITLDTVNPPIGRGSEIRLYLKEDQLEYLEEKKIKEIVKKHSEFISYPIKLAVTKEVEKEVEDDEEEADADKPKIEEVEDEDDAPKDKKKKKVKEQETTTEELNKTKPIWTRNPSDITTEEYGSFYKSLTNDWEDHLAVKHFSVEGQLEFKAILFIPKRAPFDLFESKKKRNNIKLYVRRVFIMDDCEDLIPEYLNFVKGIVDSEDLPLNISRETLQQNKILKVIRKNIVKKCMEVLAEIAEDKDNFTKFYEAFGKNLKLGIHEDAQNRSKLAEFLRFFSTKSSEEQTSLKDYITRMPEIQKSIYYLTGESLAATRDSPFLEVLKKKGFEVLLLVDPIDEYAITQLKEFDGKKLICVSKEGLELEETEEEKAAREAEVAAFSDLCTTVKDALGDKVEKVVISNRITDSPCVLVTGQFGWSSNMERIMKAQALRDSSMSSYMASKKTLELNPSNPIVKELKRKVAEDKGDKSVRDLTYLLFETALLTSGFALDEPTSFAKRIHRMIALGLDVDEDEEEESTETSTAQPTVAATETTSAMEEID</sequence>
<dbReference type="Gene3D" id="3.30.565.10">
    <property type="entry name" value="Histidine kinase-like ATPase, C-terminal domain"/>
    <property type="match status" value="1"/>
</dbReference>
<dbReference type="FunFam" id="3.30.565.10:FF:000001">
    <property type="entry name" value="Heat shock protein HSP 90-alpha"/>
    <property type="match status" value="1"/>
</dbReference>
<dbReference type="InterPro" id="IPR037196">
    <property type="entry name" value="HSP90_C"/>
</dbReference>
<evidence type="ECO:0000256" key="7">
    <source>
        <dbReference type="SAM" id="Coils"/>
    </source>
</evidence>
<dbReference type="InterPro" id="IPR020575">
    <property type="entry name" value="Hsp90_N"/>
</dbReference>
<dbReference type="GO" id="GO:0051082">
    <property type="term" value="F:unfolded protein binding"/>
    <property type="evidence" value="ECO:0007669"/>
    <property type="project" value="InterPro"/>
</dbReference>
<evidence type="ECO:0000256" key="1">
    <source>
        <dbReference type="ARBA" id="ARBA00004496"/>
    </source>
</evidence>
<proteinExistence type="inferred from homology"/>
<dbReference type="GO" id="GO:0005737">
    <property type="term" value="C:cytoplasm"/>
    <property type="evidence" value="ECO:0007669"/>
    <property type="project" value="UniProtKB-SubCell"/>
</dbReference>
<feature type="coiled-coil region" evidence="7">
    <location>
        <begin position="692"/>
        <end position="747"/>
    </location>
</feature>
<feature type="region of interest" description="Disordered" evidence="8">
    <location>
        <begin position="989"/>
        <end position="1042"/>
    </location>
</feature>
<dbReference type="Gene3D" id="1.20.120.790">
    <property type="entry name" value="Heat shock protein 90, C-terminal domain"/>
    <property type="match status" value="1"/>
</dbReference>
<dbReference type="GO" id="GO:0016887">
    <property type="term" value="F:ATP hydrolysis activity"/>
    <property type="evidence" value="ECO:0007669"/>
    <property type="project" value="InterPro"/>
</dbReference>
<keyword evidence="5" id="KW-0067">ATP-binding</keyword>
<evidence type="ECO:0000256" key="8">
    <source>
        <dbReference type="SAM" id="MobiDB-lite"/>
    </source>
</evidence>
<feature type="domain" description="Histidine kinase/HSP90-like ATPase" evidence="9">
    <location>
        <begin position="800"/>
        <end position="938"/>
    </location>
</feature>
<accession>A0A8H6VYL8</accession>
<dbReference type="OrthoDB" id="28737at2759"/>
<evidence type="ECO:0000256" key="4">
    <source>
        <dbReference type="ARBA" id="ARBA00022741"/>
    </source>
</evidence>
<evidence type="ECO:0000256" key="6">
    <source>
        <dbReference type="ARBA" id="ARBA00023186"/>
    </source>
</evidence>
<keyword evidence="4" id="KW-0547">Nucleotide-binding</keyword>
<dbReference type="Gene3D" id="3.30.230.80">
    <property type="match status" value="1"/>
</dbReference>
<dbReference type="PRINTS" id="PR00775">
    <property type="entry name" value="HEATSHOCK90"/>
</dbReference>
<dbReference type="HAMAP" id="MF_00505">
    <property type="entry name" value="HSP90"/>
    <property type="match status" value="1"/>
</dbReference>
<evidence type="ECO:0000313" key="10">
    <source>
        <dbReference type="EMBL" id="KAF7295038.1"/>
    </source>
</evidence>
<comment type="subcellular location">
    <subcellularLocation>
        <location evidence="1">Cytoplasm</location>
    </subcellularLocation>
</comment>
<organism evidence="10 11">
    <name type="scientific">Mycena indigotica</name>
    <dbReference type="NCBI Taxonomy" id="2126181"/>
    <lineage>
        <taxon>Eukaryota</taxon>
        <taxon>Fungi</taxon>
        <taxon>Dikarya</taxon>
        <taxon>Basidiomycota</taxon>
        <taxon>Agaricomycotina</taxon>
        <taxon>Agaricomycetes</taxon>
        <taxon>Agaricomycetidae</taxon>
        <taxon>Agaricales</taxon>
        <taxon>Marasmiineae</taxon>
        <taxon>Mycenaceae</taxon>
        <taxon>Mycena</taxon>
    </lineage>
</organism>
<feature type="region of interest" description="Disordered" evidence="8">
    <location>
        <begin position="490"/>
        <end position="511"/>
    </location>
</feature>
<dbReference type="Proteomes" id="UP000636479">
    <property type="component" value="Unassembled WGS sequence"/>
</dbReference>
<keyword evidence="3" id="KW-0963">Cytoplasm</keyword>
<dbReference type="PROSITE" id="PS00298">
    <property type="entry name" value="HSP90"/>
    <property type="match status" value="1"/>
</dbReference>
<dbReference type="EMBL" id="JACAZF010000009">
    <property type="protein sequence ID" value="KAF7295038.1"/>
    <property type="molecule type" value="Genomic_DNA"/>
</dbReference>
<keyword evidence="11" id="KW-1185">Reference proteome</keyword>
<evidence type="ECO:0000313" key="11">
    <source>
        <dbReference type="Proteomes" id="UP000636479"/>
    </source>
</evidence>
<dbReference type="SUPFAM" id="SSF110942">
    <property type="entry name" value="HSP90 C-terminal domain"/>
    <property type="match status" value="1"/>
</dbReference>
<dbReference type="GO" id="GO:0140662">
    <property type="term" value="F:ATP-dependent protein folding chaperone"/>
    <property type="evidence" value="ECO:0007669"/>
    <property type="project" value="InterPro"/>
</dbReference>
<protein>
    <submittedName>
        <fullName evidence="10">HATPase-c domain-containing protein</fullName>
    </submittedName>
</protein>
<dbReference type="PANTHER" id="PTHR11528">
    <property type="entry name" value="HEAT SHOCK PROTEIN 90 FAMILY MEMBER"/>
    <property type="match status" value="1"/>
</dbReference>
<evidence type="ECO:0000256" key="5">
    <source>
        <dbReference type="ARBA" id="ARBA00022840"/>
    </source>
</evidence>
<feature type="compositionally biased region" description="Basic and acidic residues" evidence="8">
    <location>
        <begin position="1024"/>
        <end position="1035"/>
    </location>
</feature>
<dbReference type="RefSeq" id="XP_037216401.1">
    <property type="nucleotide sequence ID" value="XM_037367007.1"/>
</dbReference>
<dbReference type="InterPro" id="IPR020568">
    <property type="entry name" value="Ribosomal_Su5_D2-typ_SF"/>
</dbReference>
<dbReference type="Pfam" id="PF00183">
    <property type="entry name" value="HSP90"/>
    <property type="match status" value="1"/>
</dbReference>
<feature type="coiled-coil region" evidence="7">
    <location>
        <begin position="563"/>
        <end position="664"/>
    </location>
</feature>
<comment type="caution">
    <text evidence="10">The sequence shown here is derived from an EMBL/GenBank/DDBJ whole genome shotgun (WGS) entry which is preliminary data.</text>
</comment>
<evidence type="ECO:0000259" key="9">
    <source>
        <dbReference type="SMART" id="SM00387"/>
    </source>
</evidence>
<comment type="similarity">
    <text evidence="2">Belongs to the heat shock protein 90 family.</text>
</comment>
<dbReference type="FunFam" id="3.30.230.80:FF:000001">
    <property type="entry name" value="Heat shock protein 90 alpha"/>
    <property type="match status" value="1"/>
</dbReference>
<dbReference type="CDD" id="cd16927">
    <property type="entry name" value="HATPase_Hsp90-like"/>
    <property type="match status" value="1"/>
</dbReference>
<dbReference type="NCBIfam" id="NF003555">
    <property type="entry name" value="PRK05218.1"/>
    <property type="match status" value="1"/>
</dbReference>
<dbReference type="GeneID" id="59349523"/>
<reference evidence="10" key="1">
    <citation type="submission" date="2020-05" db="EMBL/GenBank/DDBJ databases">
        <title>Mycena genomes resolve the evolution of fungal bioluminescence.</title>
        <authorList>
            <person name="Tsai I.J."/>
        </authorList>
    </citation>
    <scope>NUCLEOTIDE SEQUENCE</scope>
    <source>
        <strain evidence="10">171206Taipei</strain>
    </source>
</reference>
<dbReference type="GO" id="GO:0005524">
    <property type="term" value="F:ATP binding"/>
    <property type="evidence" value="ECO:0007669"/>
    <property type="project" value="UniProtKB-KW"/>
</dbReference>
<keyword evidence="6" id="KW-0143">Chaperone</keyword>
<dbReference type="SUPFAM" id="SSF55874">
    <property type="entry name" value="ATPase domain of HSP90 chaperone/DNA topoisomerase II/histidine kinase"/>
    <property type="match status" value="1"/>
</dbReference>
<evidence type="ECO:0000256" key="3">
    <source>
        <dbReference type="ARBA" id="ARBA00022490"/>
    </source>
</evidence>
<gene>
    <name evidence="10" type="ORF">MIND_01042000</name>
</gene>